<sequence>MLQSSSESGGAAFELEETAKATQLPFDFLDDAHREILERAITRVLSTEIAEATYAQIVDGLPLSTVASESSHGVPYHGHPIWRAHQELCPGVLEKTREFGRGFRPETALTFDATNDGIVDWAPPVLDEFYWARHPDGALPTLFHHPWYVNHDQYPHGVADMVGYWAEGRIFGGVVLFDRRASESEDVYWHPDRQNVTYRIFKLLPEQKQALLHFLISENPPAPAPFPILGDKNNRIRVDPEESLATTGIYRDIWERKDRAPGAPDARLRDVYIEHGLDYVSYADFMASSNRAMERMDKDLYGEDWESDGSWSST</sequence>
<organism evidence="1 2">
    <name type="scientific">Stachybotrys chartarum (strain CBS 109288 / IBT 7711)</name>
    <name type="common">Toxic black mold</name>
    <name type="synonym">Stilbospora chartarum</name>
    <dbReference type="NCBI Taxonomy" id="1280523"/>
    <lineage>
        <taxon>Eukaryota</taxon>
        <taxon>Fungi</taxon>
        <taxon>Dikarya</taxon>
        <taxon>Ascomycota</taxon>
        <taxon>Pezizomycotina</taxon>
        <taxon>Sordariomycetes</taxon>
        <taxon>Hypocreomycetidae</taxon>
        <taxon>Hypocreales</taxon>
        <taxon>Stachybotryaceae</taxon>
        <taxon>Stachybotrys</taxon>
    </lineage>
</organism>
<keyword evidence="2" id="KW-1185">Reference proteome</keyword>
<reference evidence="1 2" key="1">
    <citation type="journal article" date="2014" name="BMC Genomics">
        <title>Comparative genome sequencing reveals chemotype-specific gene clusters in the toxigenic black mold Stachybotrys.</title>
        <authorList>
            <person name="Semeiks J."/>
            <person name="Borek D."/>
            <person name="Otwinowski Z."/>
            <person name="Grishin N.V."/>
        </authorList>
    </citation>
    <scope>NUCLEOTIDE SEQUENCE [LARGE SCALE GENOMIC DNA]</scope>
    <source>
        <strain evidence="2">CBS 109288 / IBT 7711</strain>
    </source>
</reference>
<evidence type="ECO:0000313" key="2">
    <source>
        <dbReference type="Proteomes" id="UP000028045"/>
    </source>
</evidence>
<evidence type="ECO:0000313" key="1">
    <source>
        <dbReference type="EMBL" id="KEY73654.1"/>
    </source>
</evidence>
<dbReference type="EMBL" id="KL647778">
    <property type="protein sequence ID" value="KEY73654.1"/>
    <property type="molecule type" value="Genomic_DNA"/>
</dbReference>
<dbReference type="HOGENOM" id="CLU_054623_1_0_1"/>
<gene>
    <name evidence="1" type="ORF">S7711_07701</name>
</gene>
<accession>A0A084B7X5</accession>
<proteinExistence type="predicted"/>
<name>A0A084B7X5_STACB</name>
<dbReference type="OrthoDB" id="5346581at2759"/>
<dbReference type="AlphaFoldDB" id="A0A084B7X5"/>
<protein>
    <submittedName>
        <fullName evidence="1">Uncharacterized protein</fullName>
    </submittedName>
</protein>
<dbReference type="Proteomes" id="UP000028045">
    <property type="component" value="Unassembled WGS sequence"/>
</dbReference>